<dbReference type="AlphaFoldDB" id="A0A1G7L6G0"/>
<dbReference type="EMBL" id="FNBD01000016">
    <property type="protein sequence ID" value="SDF44951.1"/>
    <property type="molecule type" value="Genomic_DNA"/>
</dbReference>
<name>A0A1G7L6G0_9FLAO</name>
<organism evidence="1 2">
    <name type="scientific">Cellulophaga baltica</name>
    <dbReference type="NCBI Taxonomy" id="76594"/>
    <lineage>
        <taxon>Bacteria</taxon>
        <taxon>Pseudomonadati</taxon>
        <taxon>Bacteroidota</taxon>
        <taxon>Flavobacteriia</taxon>
        <taxon>Flavobacteriales</taxon>
        <taxon>Flavobacteriaceae</taxon>
        <taxon>Cellulophaga</taxon>
    </lineage>
</organism>
<protein>
    <submittedName>
        <fullName evidence="1">Uncharacterized protein</fullName>
    </submittedName>
</protein>
<evidence type="ECO:0000313" key="1">
    <source>
        <dbReference type="EMBL" id="SDF44951.1"/>
    </source>
</evidence>
<dbReference type="RefSeq" id="WP_034668265.1">
    <property type="nucleotide sequence ID" value="NZ_CANMRD010000015.1"/>
</dbReference>
<evidence type="ECO:0000313" key="2">
    <source>
        <dbReference type="Proteomes" id="UP000182114"/>
    </source>
</evidence>
<dbReference type="Proteomes" id="UP000182114">
    <property type="component" value="Unassembled WGS sequence"/>
</dbReference>
<keyword evidence="2" id="KW-1185">Reference proteome</keyword>
<sequence>MSYDITAVERNFAMKCRSENKDLGQILEETPEIVPEFTQESRKTIIKFLTTEEPYVIESEQGPEIVFKHKEAESVQVTLRRNTLDFSAGFSEKWTILDTTALVTIEPGAEIMRFDFQDAEWG</sequence>
<gene>
    <name evidence="1" type="ORF">SAMN04487992_1165</name>
</gene>
<proteinExistence type="predicted"/>
<accession>A0A1G7L6G0</accession>
<reference evidence="2" key="1">
    <citation type="submission" date="2016-10" db="EMBL/GenBank/DDBJ databases">
        <authorList>
            <person name="Varghese N."/>
            <person name="Submissions S."/>
        </authorList>
    </citation>
    <scope>NUCLEOTIDE SEQUENCE [LARGE SCALE GENOMIC DNA]</scope>
    <source>
        <strain evidence="2">DSM 24729</strain>
    </source>
</reference>